<protein>
    <submittedName>
        <fullName evidence="1">Uncharacterized protein</fullName>
    </submittedName>
</protein>
<reference evidence="1 2" key="1">
    <citation type="submission" date="2015-09" db="EMBL/GenBank/DDBJ databases">
        <authorList>
            <consortium name="Swine Surveillance"/>
        </authorList>
    </citation>
    <scope>NUCLEOTIDE SEQUENCE [LARGE SCALE GENOMIC DNA]</scope>
    <source>
        <strain evidence="1 2">CECT 8399</strain>
    </source>
</reference>
<evidence type="ECO:0000313" key="1">
    <source>
        <dbReference type="EMBL" id="CUI00331.1"/>
    </source>
</evidence>
<name>A0A0P1HXE1_9RHOB</name>
<dbReference type="Proteomes" id="UP000051326">
    <property type="component" value="Unassembled WGS sequence"/>
</dbReference>
<proteinExistence type="predicted"/>
<evidence type="ECO:0000313" key="2">
    <source>
        <dbReference type="Proteomes" id="UP000051326"/>
    </source>
</evidence>
<gene>
    <name evidence="1" type="ORF">PHA8399_02460</name>
</gene>
<organism evidence="1 2">
    <name type="scientific">Leisingera aquaemixtae</name>
    <dbReference type="NCBI Taxonomy" id="1396826"/>
    <lineage>
        <taxon>Bacteria</taxon>
        <taxon>Pseudomonadati</taxon>
        <taxon>Pseudomonadota</taxon>
        <taxon>Alphaproteobacteria</taxon>
        <taxon>Rhodobacterales</taxon>
        <taxon>Roseobacteraceae</taxon>
        <taxon>Leisingera</taxon>
    </lineage>
</organism>
<sequence>MNSAASVISTRGRKPPVLKYQIRQMKERPAALAFSMWPPGSLVAAEVTLPASLPKAITEPVKVIAPMKMPRKSSTRKKAISAGVFLAMSLAKVPRSSVLAADATFPISKWAMKPTKTAARPTSECIAATSCGISVICTFLAT</sequence>
<dbReference type="EMBL" id="CYSR01000024">
    <property type="protein sequence ID" value="CUI00331.1"/>
    <property type="molecule type" value="Genomic_DNA"/>
</dbReference>
<accession>A0A0P1HXE1</accession>
<dbReference type="AlphaFoldDB" id="A0A0P1HXE1"/>